<reference evidence="3 4" key="1">
    <citation type="submission" date="2016-10" db="EMBL/GenBank/DDBJ databases">
        <authorList>
            <person name="de Groot N.N."/>
        </authorList>
    </citation>
    <scope>NUCLEOTIDE SEQUENCE [LARGE SCALE GENOMIC DNA]</scope>
    <source>
        <strain evidence="3 4">DSM 21001</strain>
    </source>
</reference>
<dbReference type="OrthoDB" id="319764at2"/>
<dbReference type="Proteomes" id="UP000199024">
    <property type="component" value="Unassembled WGS sequence"/>
</dbReference>
<sequence length="550" mass="61492">MILDLGDGITLERAVALRMSDGTILHSDHYYPREAGPHPTLLMRQPYGRDIASTVVYAHPAWFARHGYNVVIQDVRGRGTSEGTFYPFRHEAQDGVDTLALLKKRPESNGKFGMYGFSYQGMTQWLLAARQPEGLLCIAPAQTAHDLYHGWFYYHGALRLASSLGWGLQMLKADARRAQDREASDKLEAAWANLPAQYLTTPYGHHPAIGGYVKDWFENDTPGPYWQAQDISQQVDQITLPALHLAGWFDTYLKGSIDAFQAMQHKPHHHLIAGPWIHIPWGDRIGPHTLGPEANLDTDALHLRWFNHWLKDTGEFTNEPRIRHYALNENQWHEADAIPTPNHTLYLHSEGRANSSKGNGTLTHLAPNTPEPPDLYNYDPEVPVLAPGGATNAPGPTNQAAMELGNNVLIYTTRPLTRSLHVFGSPEVAIHLATSAHTTDLVAKLICVKPNGDAQFLTIGILRRRGLTPDTPSLWSFPLEPTSIVFAPGDRLRLEIASSAYPLYDRNPNTHIHPRQADSWNWARSTQTLFHDQAHTSALHLPILPTPEES</sequence>
<dbReference type="Pfam" id="PF08530">
    <property type="entry name" value="PepX_C"/>
    <property type="match status" value="1"/>
</dbReference>
<evidence type="ECO:0000256" key="1">
    <source>
        <dbReference type="ARBA" id="ARBA00022801"/>
    </source>
</evidence>
<name>A0A1I6L7C7_9BACT</name>
<dbReference type="NCBIfam" id="TIGR00976">
    <property type="entry name" value="CocE_NonD"/>
    <property type="match status" value="1"/>
</dbReference>
<dbReference type="AlphaFoldDB" id="A0A1I6L7C7"/>
<dbReference type="InterPro" id="IPR000383">
    <property type="entry name" value="Xaa-Pro-like_dom"/>
</dbReference>
<dbReference type="GO" id="GO:0008239">
    <property type="term" value="F:dipeptidyl-peptidase activity"/>
    <property type="evidence" value="ECO:0007669"/>
    <property type="project" value="InterPro"/>
</dbReference>
<dbReference type="InterPro" id="IPR005674">
    <property type="entry name" value="CocE/Ser_esterase"/>
</dbReference>
<keyword evidence="4" id="KW-1185">Reference proteome</keyword>
<organism evidence="3 4">
    <name type="scientific">Granulicella pectinivorans</name>
    <dbReference type="NCBI Taxonomy" id="474950"/>
    <lineage>
        <taxon>Bacteria</taxon>
        <taxon>Pseudomonadati</taxon>
        <taxon>Acidobacteriota</taxon>
        <taxon>Terriglobia</taxon>
        <taxon>Terriglobales</taxon>
        <taxon>Acidobacteriaceae</taxon>
        <taxon>Granulicella</taxon>
    </lineage>
</organism>
<keyword evidence="1" id="KW-0378">Hydrolase</keyword>
<dbReference type="Gene3D" id="1.10.3020.10">
    <property type="entry name" value="alpha-amino acid ester hydrolase ( Helical cap domain)"/>
    <property type="match status" value="1"/>
</dbReference>
<dbReference type="PANTHER" id="PTHR43056">
    <property type="entry name" value="PEPTIDASE S9 PROLYL OLIGOPEPTIDASE"/>
    <property type="match status" value="1"/>
</dbReference>
<dbReference type="SUPFAM" id="SSF53474">
    <property type="entry name" value="alpha/beta-Hydrolases"/>
    <property type="match status" value="1"/>
</dbReference>
<protein>
    <recommendedName>
        <fullName evidence="2">Xaa-Pro dipeptidyl-peptidase C-terminal domain-containing protein</fullName>
    </recommendedName>
</protein>
<dbReference type="InterPro" id="IPR013736">
    <property type="entry name" value="Xaa-Pro_dipept_C"/>
</dbReference>
<proteinExistence type="predicted"/>
<accession>A0A1I6L7C7</accession>
<evidence type="ECO:0000313" key="4">
    <source>
        <dbReference type="Proteomes" id="UP000199024"/>
    </source>
</evidence>
<dbReference type="PANTHER" id="PTHR43056:SF10">
    <property type="entry name" value="COCE_NOND FAMILY, PUTATIVE (AFU_ORTHOLOGUE AFUA_7G00600)-RELATED"/>
    <property type="match status" value="1"/>
</dbReference>
<dbReference type="SMART" id="SM00939">
    <property type="entry name" value="PepX_C"/>
    <property type="match status" value="1"/>
</dbReference>
<dbReference type="InterPro" id="IPR029058">
    <property type="entry name" value="AB_hydrolase_fold"/>
</dbReference>
<gene>
    <name evidence="3" type="ORF">SAMN05421771_0372</name>
</gene>
<dbReference type="Pfam" id="PF02129">
    <property type="entry name" value="Peptidase_S15"/>
    <property type="match status" value="1"/>
</dbReference>
<evidence type="ECO:0000313" key="3">
    <source>
        <dbReference type="EMBL" id="SFR99385.1"/>
    </source>
</evidence>
<feature type="domain" description="Xaa-Pro dipeptidyl-peptidase C-terminal" evidence="2">
    <location>
        <begin position="303"/>
        <end position="540"/>
    </location>
</feature>
<dbReference type="STRING" id="474950.SAMN05421771_0372"/>
<dbReference type="Gene3D" id="2.60.120.260">
    <property type="entry name" value="Galactose-binding domain-like"/>
    <property type="match status" value="1"/>
</dbReference>
<dbReference type="RefSeq" id="WP_089836080.1">
    <property type="nucleotide sequence ID" value="NZ_FOZL01000001.1"/>
</dbReference>
<dbReference type="InterPro" id="IPR050585">
    <property type="entry name" value="Xaa-Pro_dipeptidyl-ppase/CocE"/>
</dbReference>
<dbReference type="EMBL" id="FOZL01000001">
    <property type="protein sequence ID" value="SFR99385.1"/>
    <property type="molecule type" value="Genomic_DNA"/>
</dbReference>
<dbReference type="SUPFAM" id="SSF49785">
    <property type="entry name" value="Galactose-binding domain-like"/>
    <property type="match status" value="1"/>
</dbReference>
<dbReference type="InterPro" id="IPR008979">
    <property type="entry name" value="Galactose-bd-like_sf"/>
</dbReference>
<evidence type="ECO:0000259" key="2">
    <source>
        <dbReference type="SMART" id="SM00939"/>
    </source>
</evidence>
<dbReference type="Gene3D" id="3.40.50.1820">
    <property type="entry name" value="alpha/beta hydrolase"/>
    <property type="match status" value="1"/>
</dbReference>